<dbReference type="Gene3D" id="1.20.1090.10">
    <property type="entry name" value="Dehydroquinate synthase-like - alpha domain"/>
    <property type="match status" value="1"/>
</dbReference>
<dbReference type="AlphaFoldDB" id="A0A8H7T630"/>
<evidence type="ECO:0000313" key="3">
    <source>
        <dbReference type="Proteomes" id="UP000664132"/>
    </source>
</evidence>
<accession>A0A8H7T630</accession>
<evidence type="ECO:0000259" key="1">
    <source>
        <dbReference type="Pfam" id="PF24621"/>
    </source>
</evidence>
<reference evidence="2" key="1">
    <citation type="submission" date="2021-02" db="EMBL/GenBank/DDBJ databases">
        <title>Genome sequence Cadophora malorum strain M34.</title>
        <authorList>
            <person name="Stefanovic E."/>
            <person name="Vu D."/>
            <person name="Scully C."/>
            <person name="Dijksterhuis J."/>
            <person name="Roader J."/>
            <person name="Houbraken J."/>
        </authorList>
    </citation>
    <scope>NUCLEOTIDE SEQUENCE</scope>
    <source>
        <strain evidence="2">M34</strain>
    </source>
</reference>
<gene>
    <name evidence="2" type="ORF">IFR04_011014</name>
</gene>
<organism evidence="2 3">
    <name type="scientific">Cadophora malorum</name>
    <dbReference type="NCBI Taxonomy" id="108018"/>
    <lineage>
        <taxon>Eukaryota</taxon>
        <taxon>Fungi</taxon>
        <taxon>Dikarya</taxon>
        <taxon>Ascomycota</taxon>
        <taxon>Pezizomycotina</taxon>
        <taxon>Leotiomycetes</taxon>
        <taxon>Helotiales</taxon>
        <taxon>Ploettnerulaceae</taxon>
        <taxon>Cadophora</taxon>
    </lineage>
</organism>
<sequence length="121" mass="13015">MSVSEKLVAMNRDSASDQAMLVYGHAIGHAIEHLAEGELGHGEAISIGICVTAELSSLADHVWTVIRADKRFRGNNFCAPSLKTVGTLVVDDAGKCFLPLGEEMVLRALELNKSHGKTTRK</sequence>
<dbReference type="EMBL" id="JAFJYH010000206">
    <property type="protein sequence ID" value="KAG4415834.1"/>
    <property type="molecule type" value="Genomic_DNA"/>
</dbReference>
<dbReference type="Pfam" id="PF24621">
    <property type="entry name" value="DHQS_C"/>
    <property type="match status" value="1"/>
</dbReference>
<comment type="caution">
    <text evidence="2">The sequence shown here is derived from an EMBL/GenBank/DDBJ whole genome shotgun (WGS) entry which is preliminary data.</text>
</comment>
<evidence type="ECO:0000313" key="2">
    <source>
        <dbReference type="EMBL" id="KAG4415834.1"/>
    </source>
</evidence>
<dbReference type="InterPro" id="IPR056179">
    <property type="entry name" value="DHQS_C"/>
</dbReference>
<protein>
    <recommendedName>
        <fullName evidence="1">3-dehydroquinate synthase C-terminal domain-containing protein</fullName>
    </recommendedName>
</protein>
<dbReference type="OrthoDB" id="5324007at2759"/>
<keyword evidence="3" id="KW-1185">Reference proteome</keyword>
<proteinExistence type="predicted"/>
<name>A0A8H7T630_9HELO</name>
<dbReference type="Proteomes" id="UP000664132">
    <property type="component" value="Unassembled WGS sequence"/>
</dbReference>
<dbReference type="SUPFAM" id="SSF56796">
    <property type="entry name" value="Dehydroquinate synthase-like"/>
    <property type="match status" value="1"/>
</dbReference>
<feature type="domain" description="3-dehydroquinate synthase C-terminal" evidence="1">
    <location>
        <begin position="5"/>
        <end position="61"/>
    </location>
</feature>